<keyword evidence="4" id="KW-1185">Reference proteome</keyword>
<dbReference type="InterPro" id="IPR041664">
    <property type="entry name" value="AAA_16"/>
</dbReference>
<gene>
    <name evidence="3" type="ORF">SEMRO_92_G048100.1</name>
</gene>
<evidence type="ECO:0000313" key="4">
    <source>
        <dbReference type="Proteomes" id="UP001153069"/>
    </source>
</evidence>
<dbReference type="PANTHER" id="PTHR43642">
    <property type="entry name" value="HYBRID SIGNAL TRANSDUCTION HISTIDINE KINASE G"/>
    <property type="match status" value="1"/>
</dbReference>
<dbReference type="PANTHER" id="PTHR43642:SF1">
    <property type="entry name" value="HYBRID SIGNAL TRANSDUCTION HISTIDINE KINASE G"/>
    <property type="match status" value="1"/>
</dbReference>
<dbReference type="Proteomes" id="UP001153069">
    <property type="component" value="Unassembled WGS sequence"/>
</dbReference>
<comment type="caution">
    <text evidence="3">The sequence shown here is derived from an EMBL/GenBank/DDBJ whole genome shotgun (WGS) entry which is preliminary data.</text>
</comment>
<dbReference type="InterPro" id="IPR027417">
    <property type="entry name" value="P-loop_NTPase"/>
</dbReference>
<dbReference type="EMBL" id="CAICTM010000091">
    <property type="protein sequence ID" value="CAB9500796.1"/>
    <property type="molecule type" value="Genomic_DNA"/>
</dbReference>
<evidence type="ECO:0000313" key="3">
    <source>
        <dbReference type="EMBL" id="CAB9500796.1"/>
    </source>
</evidence>
<dbReference type="Gene3D" id="3.40.50.300">
    <property type="entry name" value="P-loop containing nucleotide triphosphate hydrolases"/>
    <property type="match status" value="1"/>
</dbReference>
<feature type="region of interest" description="Disordered" evidence="1">
    <location>
        <begin position="1"/>
        <end position="41"/>
    </location>
</feature>
<dbReference type="Pfam" id="PF13191">
    <property type="entry name" value="AAA_16"/>
    <property type="match status" value="1"/>
</dbReference>
<reference evidence="3" key="1">
    <citation type="submission" date="2020-06" db="EMBL/GenBank/DDBJ databases">
        <authorList>
            <consortium name="Plant Systems Biology data submission"/>
        </authorList>
    </citation>
    <scope>NUCLEOTIDE SEQUENCE</scope>
    <source>
        <strain evidence="3">D6</strain>
    </source>
</reference>
<evidence type="ECO:0000259" key="2">
    <source>
        <dbReference type="Pfam" id="PF13191"/>
    </source>
</evidence>
<name>A0A9N8DEZ2_9STRA</name>
<accession>A0A9N8DEZ2</accession>
<proteinExistence type="predicted"/>
<organism evidence="3 4">
    <name type="scientific">Seminavis robusta</name>
    <dbReference type="NCBI Taxonomy" id="568900"/>
    <lineage>
        <taxon>Eukaryota</taxon>
        <taxon>Sar</taxon>
        <taxon>Stramenopiles</taxon>
        <taxon>Ochrophyta</taxon>
        <taxon>Bacillariophyta</taxon>
        <taxon>Bacillariophyceae</taxon>
        <taxon>Bacillariophycidae</taxon>
        <taxon>Naviculales</taxon>
        <taxon>Naviculaceae</taxon>
        <taxon>Seminavis</taxon>
    </lineage>
</organism>
<evidence type="ECO:0000256" key="1">
    <source>
        <dbReference type="SAM" id="MobiDB-lite"/>
    </source>
</evidence>
<dbReference type="InterPro" id="IPR053159">
    <property type="entry name" value="Hybrid_Histidine_Kinase"/>
</dbReference>
<protein>
    <submittedName>
        <fullName evidence="3">Transcriptional regulator</fullName>
    </submittedName>
</protein>
<dbReference type="AlphaFoldDB" id="A0A9N8DEZ2"/>
<sequence length="1167" mass="131815">MTERKSCSPKVNGSSAFRKIAQRRDSDTSVTESSAAESDDITGLSNAGSSYLNRLSDIRDSLNSVEHRDSMKKFALRSLETVSEMKVLSNCFERKMSGQDNAVTKEFSVNKLKFHRLELVGRDKEKTLLKERLLSQSQNAGVQDRSAHMIGHRELIMISGVSGSGKSALAQTLEDHLNQKKMGVLVHGKFDLQAAEEPYSTIISACHDLGVKILKLAHGNDTESNERAKKNTESYRKIQDKLRGELVGMELEMLVHAVPIWGDILMEKVELHADPQRHTVSNAEVRPPDEVTSSSKDPMGQTQEMLESAFRKFFRVISFFFAPLVLVLDDLQWSDIRTLELLKLLVSDTTNPHLMVVGCYRSDEVEETHSLAQVIRDLKHDSQKIGLTITELHIGNLTPTDSNQIVMTLLNIDNQTKTRELSDLCHQRTMGNPFFFLMYVEMLNQDGLLIFNLGTFCWEWDISRIKAATAATANVVDLMTSKFLKQSKELVHLLKLACCLGNIFTGSVLFLVWAMSPDVIMPNDEGTSKDELFHQLLEESIEEKFLERIDEGLRWTHDKVQEAAMLLEPQENFAARKYKVGQTLYTCLDGEDLEQYLFCIVNLLNDGSTSASTELAELNLRAAKKAKIYNAVSLQSVYSEFGIANLPNDCWTSCKNLALELHTIRAEAASSMGEFPTMEQYCNVVFSQKNCSILDKIPCYKVWIHKFARHGNYHEALKLEVKVLGKLGCRLPHRKIPQALAAISTLLQFKRKLKKITPTAPELQKMPLMTDSVHKNAMSLLASLMLHAYMDQNSMLWLLGTFRMVHLTLEHGLADESQLAFSSAGIMIMHALGDWEIGKQYATLALNMYDKLEERSPRSSTMCCSHGVAIVWLRPMQSQLRWMMEGYKIGMQFGDIEWSLGNITIYAEMGLLSGLQLRGLSHDIRIYLSQFERISTNLGYSRRLRLYWQTAMNLMGESENTTILCGSAISEDCLLEEASTVSGKFSSLLKSFLCVLQSFLCVHFGDHEKGAVLALKRGNNVYEELPGMPIAMVDPFLRAVSLYAMARKTKKFKYRRHAYRATKTVKVWLQKGNPNAYHQLEFLNAERAALSKSQDTYELYSKAARLAVRGGWIHDAALASERHAEYMLEQNDKDGAAVKLAEAIERYGTWGAMKKVTQLQEMYSDIL</sequence>
<feature type="domain" description="Orc1-like AAA ATPase" evidence="2">
    <location>
        <begin position="151"/>
        <end position="357"/>
    </location>
</feature>
<dbReference type="OrthoDB" id="45468at2759"/>
<dbReference type="SUPFAM" id="SSF52540">
    <property type="entry name" value="P-loop containing nucleoside triphosphate hydrolases"/>
    <property type="match status" value="1"/>
</dbReference>